<organism evidence="12">
    <name type="scientific">Xenopus tropicalis</name>
    <name type="common">Western clawed frog</name>
    <name type="synonym">Silurana tropicalis</name>
    <dbReference type="NCBI Taxonomy" id="8364"/>
    <lineage>
        <taxon>Eukaryota</taxon>
        <taxon>Metazoa</taxon>
        <taxon>Chordata</taxon>
        <taxon>Craniata</taxon>
        <taxon>Vertebrata</taxon>
        <taxon>Euteleostomi</taxon>
        <taxon>Amphibia</taxon>
        <taxon>Batrachia</taxon>
        <taxon>Anura</taxon>
        <taxon>Pipoidea</taxon>
        <taxon>Pipidae</taxon>
        <taxon>Xenopodinae</taxon>
        <taxon>Xenopus</taxon>
        <taxon>Silurana</taxon>
    </lineage>
</organism>
<keyword evidence="10" id="KW-0472">Membrane</keyword>
<accession>B7ZTQ4</accession>
<protein>
    <recommendedName>
        <fullName evidence="13">Protein ccsmst1</fullName>
    </recommendedName>
</protein>
<keyword evidence="9" id="KW-0496">Mitochondrion</keyword>
<keyword evidence="3" id="KW-0679">Respiratory chain</keyword>
<keyword evidence="6" id="KW-0999">Mitochondrion inner membrane</keyword>
<sequence>MWGSLCKAPLLRLRPTFAAVSNVKTIHIKASPDYNEGSDKSKPLKFSTSKASHRHWTVAKSLGSNQQRPWWKVVPLSVFLTTVLLWAIFRKETDIDEAIYKPIEQLQDESENK</sequence>
<evidence type="ECO:0000256" key="2">
    <source>
        <dbReference type="ARBA" id="ARBA00022448"/>
    </source>
</evidence>
<comment type="subcellular location">
    <subcellularLocation>
        <location evidence="1">Mitochondrion inner membrane</location>
        <topology evidence="1">Single-pass membrane protein</topology>
    </subcellularLocation>
</comment>
<dbReference type="AlphaFoldDB" id="B7ZTQ4"/>
<evidence type="ECO:0000256" key="4">
    <source>
        <dbReference type="ARBA" id="ARBA00022692"/>
    </source>
</evidence>
<evidence type="ECO:0008006" key="13">
    <source>
        <dbReference type="Google" id="ProtNLM"/>
    </source>
</evidence>
<keyword evidence="4" id="KW-0812">Transmembrane</keyword>
<dbReference type="PANTHER" id="PTHR35268">
    <property type="entry name" value="PROTEIN CCSMST1"/>
    <property type="match status" value="1"/>
</dbReference>
<proteinExistence type="evidence at transcript level"/>
<dbReference type="Pfam" id="PF15013">
    <property type="entry name" value="CCSMST1"/>
    <property type="match status" value="1"/>
</dbReference>
<evidence type="ECO:0000256" key="6">
    <source>
        <dbReference type="ARBA" id="ARBA00022792"/>
    </source>
</evidence>
<name>B7ZTQ4_XENTR</name>
<dbReference type="EMBL" id="BC170957">
    <property type="protein sequence ID" value="AAI70957.1"/>
    <property type="molecule type" value="mRNA"/>
</dbReference>
<keyword evidence="7" id="KW-0249">Electron transport</keyword>
<reference evidence="12" key="1">
    <citation type="submission" date="2008-11" db="EMBL/GenBank/DDBJ databases">
        <authorList>
            <consortium name="NIH - Xenopus Gene Collection (XGC) project"/>
        </authorList>
    </citation>
    <scope>NUCLEOTIDE SEQUENCE [LARGE SCALE MRNA]</scope>
    <source>
        <tissue evidence="12">Gastrula</tissue>
    </source>
</reference>
<evidence type="ECO:0000256" key="5">
    <source>
        <dbReference type="ARBA" id="ARBA00022729"/>
    </source>
</evidence>
<evidence type="ECO:0000256" key="7">
    <source>
        <dbReference type="ARBA" id="ARBA00022982"/>
    </source>
</evidence>
<dbReference type="PRINTS" id="PR02042">
    <property type="entry name" value="CCSMST1"/>
</dbReference>
<keyword evidence="5" id="KW-0732">Signal</keyword>
<dbReference type="InterPro" id="IPR029160">
    <property type="entry name" value="UQCC4"/>
</dbReference>
<gene>
    <name evidence="12" type="primary">LOC100127711</name>
</gene>
<evidence type="ECO:0000313" key="12">
    <source>
        <dbReference type="EMBL" id="AAI70957.1"/>
    </source>
</evidence>
<keyword evidence="2" id="KW-0813">Transport</keyword>
<evidence type="ECO:0000256" key="11">
    <source>
        <dbReference type="ARBA" id="ARBA00034713"/>
    </source>
</evidence>
<keyword evidence="8" id="KW-1133">Transmembrane helix</keyword>
<dbReference type="GO" id="GO:0005743">
    <property type="term" value="C:mitochondrial inner membrane"/>
    <property type="evidence" value="ECO:0007669"/>
    <property type="project" value="UniProtKB-SubCell"/>
</dbReference>
<comment type="similarity">
    <text evidence="11">Belongs to the UQCC4 family.</text>
</comment>
<evidence type="ECO:0000256" key="8">
    <source>
        <dbReference type="ARBA" id="ARBA00022989"/>
    </source>
</evidence>
<dbReference type="InterPro" id="IPR023248">
    <property type="entry name" value="UQCC4_vert"/>
</dbReference>
<evidence type="ECO:0000256" key="1">
    <source>
        <dbReference type="ARBA" id="ARBA00004434"/>
    </source>
</evidence>
<evidence type="ECO:0000256" key="3">
    <source>
        <dbReference type="ARBA" id="ARBA00022660"/>
    </source>
</evidence>
<evidence type="ECO:0000256" key="9">
    <source>
        <dbReference type="ARBA" id="ARBA00023128"/>
    </source>
</evidence>
<dbReference type="PANTHER" id="PTHR35268:SF1">
    <property type="entry name" value="UBIQUINOL-CYTOCHROME-C REDUCTASE COMPLEX ASSEMBLY FACTOR 4"/>
    <property type="match status" value="1"/>
</dbReference>
<evidence type="ECO:0000256" key="10">
    <source>
        <dbReference type="ARBA" id="ARBA00023136"/>
    </source>
</evidence>